<sequence>MQDKLPFQPTTQAPNQPTTTVIRLTVADASQNAAGDTAAAAAVHPGGASTVAPTTQPSLLAGNAVPGALVPGVVAAPSSVIAGATAAPIVAAGTDAGDVFDVDDPFICTDDAHPNFSRVCPPHPLDLVEPNNPSGTLYFVVTIGQPVGILTDLSNITLCLQQQFAHTRFTTWHGAFKFYEYSFERGEVRIIPINDFPDHHYSQHRVTSAAPSYTPVPPSAAAPGTAANPIYVGTPDHASTSQGSTRTMPTPTPAPRTKSRKGKGVFRTPVVYRNRAFPTGAETRIRRCPSTHVAVPAPVAQPAAPAVVPQPVAQPATAVSVVQPAATTVVPQPVAQPATAFSVAQQAATTVVSTQSATAVSVAQPVATAVVPQPIAQPVAATISQHATVEDDLPPRAPQTVVNVSDFEDDDLPPRAPQTVGPDFLPHYPKSTNPAVAPVTPASKRPAEAMSPRSAGSTSTTEIPPTAPSTPLPNQKPFKPLFTDSDDPYLNSPFVSNKRYKVTHLGRSLMIPGADPSSPVAGPSSISLKNTHNTYGFPLQLSRDQSYLTPQGITPCVSEANPSSSIAGPSSIPMDNILTAAPAPAPVNTNANVPSNANNINEQQDGADEYAYDSELDLDEVGRAMDQAWDSWQSSGGLSAGPPSSSSGGPSAGSSAN</sequence>
<reference evidence="2" key="1">
    <citation type="submission" date="2020-11" db="EMBL/GenBank/DDBJ databases">
        <authorList>
            <consortium name="DOE Joint Genome Institute"/>
            <person name="Ahrendt S."/>
            <person name="Riley R."/>
            <person name="Andreopoulos W."/>
            <person name="Labutti K."/>
            <person name="Pangilinan J."/>
            <person name="Ruiz-Duenas F.J."/>
            <person name="Barrasa J.M."/>
            <person name="Sanchez-Garcia M."/>
            <person name="Camarero S."/>
            <person name="Miyauchi S."/>
            <person name="Serrano A."/>
            <person name="Linde D."/>
            <person name="Babiker R."/>
            <person name="Drula E."/>
            <person name="Ayuso-Fernandez I."/>
            <person name="Pacheco R."/>
            <person name="Padilla G."/>
            <person name="Ferreira P."/>
            <person name="Barriuso J."/>
            <person name="Kellner H."/>
            <person name="Castanera R."/>
            <person name="Alfaro M."/>
            <person name="Ramirez L."/>
            <person name="Pisabarro A.G."/>
            <person name="Kuo A."/>
            <person name="Tritt A."/>
            <person name="Lipzen A."/>
            <person name="He G."/>
            <person name="Yan M."/>
            <person name="Ng V."/>
            <person name="Cullen D."/>
            <person name="Martin F."/>
            <person name="Rosso M.-N."/>
            <person name="Henrissat B."/>
            <person name="Hibbett D."/>
            <person name="Martinez A.T."/>
            <person name="Grigoriev I.V."/>
        </authorList>
    </citation>
    <scope>NUCLEOTIDE SEQUENCE</scope>
    <source>
        <strain evidence="2">CIRM-BRFM 674</strain>
    </source>
</reference>
<gene>
    <name evidence="2" type="ORF">BDN70DRAFT_901287</name>
</gene>
<dbReference type="OrthoDB" id="2676387at2759"/>
<organism evidence="2 3">
    <name type="scientific">Pholiota conissans</name>
    <dbReference type="NCBI Taxonomy" id="109636"/>
    <lineage>
        <taxon>Eukaryota</taxon>
        <taxon>Fungi</taxon>
        <taxon>Dikarya</taxon>
        <taxon>Basidiomycota</taxon>
        <taxon>Agaricomycotina</taxon>
        <taxon>Agaricomycetes</taxon>
        <taxon>Agaricomycetidae</taxon>
        <taxon>Agaricales</taxon>
        <taxon>Agaricineae</taxon>
        <taxon>Strophariaceae</taxon>
        <taxon>Pholiota</taxon>
    </lineage>
</organism>
<feature type="region of interest" description="Disordered" evidence="1">
    <location>
        <begin position="405"/>
        <end position="484"/>
    </location>
</feature>
<protein>
    <submittedName>
        <fullName evidence="2">Uncharacterized protein</fullName>
    </submittedName>
</protein>
<feature type="region of interest" description="Disordered" evidence="1">
    <location>
        <begin position="592"/>
        <end position="657"/>
    </location>
</feature>
<keyword evidence="3" id="KW-1185">Reference proteome</keyword>
<dbReference type="Proteomes" id="UP000807469">
    <property type="component" value="Unassembled WGS sequence"/>
</dbReference>
<feature type="compositionally biased region" description="Acidic residues" evidence="1">
    <location>
        <begin position="605"/>
        <end position="619"/>
    </location>
</feature>
<evidence type="ECO:0000256" key="1">
    <source>
        <dbReference type="SAM" id="MobiDB-lite"/>
    </source>
</evidence>
<name>A0A9P5YKI6_9AGAR</name>
<evidence type="ECO:0000313" key="2">
    <source>
        <dbReference type="EMBL" id="KAF9471527.1"/>
    </source>
</evidence>
<dbReference type="EMBL" id="MU155670">
    <property type="protein sequence ID" value="KAF9471527.1"/>
    <property type="molecule type" value="Genomic_DNA"/>
</dbReference>
<feature type="region of interest" description="Disordered" evidence="1">
    <location>
        <begin position="236"/>
        <end position="262"/>
    </location>
</feature>
<proteinExistence type="predicted"/>
<evidence type="ECO:0000313" key="3">
    <source>
        <dbReference type="Proteomes" id="UP000807469"/>
    </source>
</evidence>
<accession>A0A9P5YKI6</accession>
<comment type="caution">
    <text evidence="2">The sequence shown here is derived from an EMBL/GenBank/DDBJ whole genome shotgun (WGS) entry which is preliminary data.</text>
</comment>
<dbReference type="AlphaFoldDB" id="A0A9P5YKI6"/>
<feature type="compositionally biased region" description="Low complexity" evidence="1">
    <location>
        <begin position="634"/>
        <end position="657"/>
    </location>
</feature>
<feature type="compositionally biased region" description="Polar residues" evidence="1">
    <location>
        <begin position="454"/>
        <end position="463"/>
    </location>
</feature>